<dbReference type="AlphaFoldDB" id="A0A1Y1MR14"/>
<dbReference type="SMART" id="SM00093">
    <property type="entry name" value="SERPIN"/>
    <property type="match status" value="1"/>
</dbReference>
<dbReference type="InterPro" id="IPR023795">
    <property type="entry name" value="Serpin_CS"/>
</dbReference>
<dbReference type="Pfam" id="PF00079">
    <property type="entry name" value="Serpin"/>
    <property type="match status" value="1"/>
</dbReference>
<dbReference type="InterPro" id="IPR042178">
    <property type="entry name" value="Serpin_sf_1"/>
</dbReference>
<dbReference type="GO" id="GO:0005615">
    <property type="term" value="C:extracellular space"/>
    <property type="evidence" value="ECO:0007669"/>
    <property type="project" value="InterPro"/>
</dbReference>
<dbReference type="SUPFAM" id="SSF56574">
    <property type="entry name" value="Serpins"/>
    <property type="match status" value="1"/>
</dbReference>
<dbReference type="InterPro" id="IPR042185">
    <property type="entry name" value="Serpin_sf_2"/>
</dbReference>
<dbReference type="CDD" id="cd19601">
    <property type="entry name" value="serpin42Da-like"/>
    <property type="match status" value="1"/>
</dbReference>
<dbReference type="PANTHER" id="PTHR11461:SF211">
    <property type="entry name" value="GH10112P-RELATED"/>
    <property type="match status" value="1"/>
</dbReference>
<dbReference type="EMBL" id="GEZM01023986">
    <property type="protein sequence ID" value="JAV88079.1"/>
    <property type="molecule type" value="Transcribed_RNA"/>
</dbReference>
<keyword evidence="2" id="KW-0646">Protease inhibitor</keyword>
<evidence type="ECO:0000259" key="6">
    <source>
        <dbReference type="SMART" id="SM00093"/>
    </source>
</evidence>
<proteinExistence type="inferred from homology"/>
<dbReference type="EMBL" id="GEZM01023985">
    <property type="protein sequence ID" value="JAV88081.1"/>
    <property type="molecule type" value="Transcribed_RNA"/>
</dbReference>
<dbReference type="InterPro" id="IPR036186">
    <property type="entry name" value="Serpin_sf"/>
</dbReference>
<feature type="signal peptide" evidence="5">
    <location>
        <begin position="1"/>
        <end position="16"/>
    </location>
</feature>
<dbReference type="InterPro" id="IPR000215">
    <property type="entry name" value="Serpin_fam"/>
</dbReference>
<dbReference type="PANTHER" id="PTHR11461">
    <property type="entry name" value="SERINE PROTEASE INHIBITOR, SERPIN"/>
    <property type="match status" value="1"/>
</dbReference>
<keyword evidence="3" id="KW-0722">Serine protease inhibitor</keyword>
<evidence type="ECO:0000256" key="3">
    <source>
        <dbReference type="ARBA" id="ARBA00022900"/>
    </source>
</evidence>
<sequence length="388" mass="43473">MNFICILVSCVLLASAENENRAESFARETQKFAANLYTEIAKGQTGSFIVSPLSVQLALALAAVGASGETAEELASTLRIPRDNGELKKTFDEVTAHLNKNGSYTLASANKVYTGFKLDDLYETSLAKFFRSAAERVNFRDAQTVDKINSWVSKETFEKIKNLVKPNSFKNHTRMVLINTMYFKGFWEKAFVADDTQTRSFFLSETEEKKVEMMETTSKFKYAYNDKLNAQVLEMFYKDSDISMTIILPSEVNGLQLVEEGLEEVFREQSYYNAKVHVQMPKFVTKSDIKLTDVLKNMGIKTAFGNSAEFTGIAEDKGEKIKIDEVLQKAVIEVDEEGTTAVAATGGFMVMVPSVAEVLIDFIANRPFIYFLKSKSIGVLFIGRYFGP</sequence>
<evidence type="ECO:0000256" key="1">
    <source>
        <dbReference type="ARBA" id="ARBA00009500"/>
    </source>
</evidence>
<organism evidence="7">
    <name type="scientific">Photinus pyralis</name>
    <name type="common">Common eastern firefly</name>
    <name type="synonym">Lampyris pyralis</name>
    <dbReference type="NCBI Taxonomy" id="7054"/>
    <lineage>
        <taxon>Eukaryota</taxon>
        <taxon>Metazoa</taxon>
        <taxon>Ecdysozoa</taxon>
        <taxon>Arthropoda</taxon>
        <taxon>Hexapoda</taxon>
        <taxon>Insecta</taxon>
        <taxon>Pterygota</taxon>
        <taxon>Neoptera</taxon>
        <taxon>Endopterygota</taxon>
        <taxon>Coleoptera</taxon>
        <taxon>Polyphaga</taxon>
        <taxon>Elateriformia</taxon>
        <taxon>Elateroidea</taxon>
        <taxon>Lampyridae</taxon>
        <taxon>Lampyrinae</taxon>
        <taxon>Photinus</taxon>
    </lineage>
</organism>
<evidence type="ECO:0000256" key="4">
    <source>
        <dbReference type="RuleBase" id="RU000411"/>
    </source>
</evidence>
<evidence type="ECO:0000313" key="7">
    <source>
        <dbReference type="EMBL" id="JAV88081.1"/>
    </source>
</evidence>
<name>A0A1Y1MR14_PHOPY</name>
<dbReference type="Gene3D" id="3.30.497.10">
    <property type="entry name" value="Antithrombin, subunit I, domain 2"/>
    <property type="match status" value="1"/>
</dbReference>
<dbReference type="InterPro" id="IPR023796">
    <property type="entry name" value="Serpin_dom"/>
</dbReference>
<dbReference type="PROSITE" id="PS00284">
    <property type="entry name" value="SERPIN"/>
    <property type="match status" value="1"/>
</dbReference>
<keyword evidence="5" id="KW-0732">Signal</keyword>
<reference evidence="7" key="1">
    <citation type="journal article" date="2016" name="Sci. Rep.">
        <title>Molecular characterization of firefly nuptial gifts: a multi-omics approach sheds light on postcopulatory sexual selection.</title>
        <authorList>
            <person name="Al-Wathiqui N."/>
            <person name="Fallon T.R."/>
            <person name="South A."/>
            <person name="Weng J.K."/>
            <person name="Lewis S.M."/>
        </authorList>
    </citation>
    <scope>NUCLEOTIDE SEQUENCE</scope>
</reference>
<evidence type="ECO:0000256" key="2">
    <source>
        <dbReference type="ARBA" id="ARBA00022690"/>
    </source>
</evidence>
<comment type="similarity">
    <text evidence="1 4">Belongs to the serpin family.</text>
</comment>
<protein>
    <recommendedName>
        <fullName evidence="6">Serpin domain-containing protein</fullName>
    </recommendedName>
</protein>
<accession>A0A1Y1MR14</accession>
<dbReference type="GO" id="GO:0004867">
    <property type="term" value="F:serine-type endopeptidase inhibitor activity"/>
    <property type="evidence" value="ECO:0007669"/>
    <property type="project" value="UniProtKB-KW"/>
</dbReference>
<evidence type="ECO:0000256" key="5">
    <source>
        <dbReference type="SAM" id="SignalP"/>
    </source>
</evidence>
<feature type="domain" description="Serpin" evidence="6">
    <location>
        <begin position="34"/>
        <end position="388"/>
    </location>
</feature>
<dbReference type="Gene3D" id="2.30.39.10">
    <property type="entry name" value="Alpha-1-antitrypsin, domain 1"/>
    <property type="match status" value="1"/>
</dbReference>
<feature type="chain" id="PRO_5011907500" description="Serpin domain-containing protein" evidence="5">
    <location>
        <begin position="17"/>
        <end position="388"/>
    </location>
</feature>